<evidence type="ECO:0008006" key="4">
    <source>
        <dbReference type="Google" id="ProtNLM"/>
    </source>
</evidence>
<dbReference type="HOGENOM" id="CLU_1234161_0_0_10"/>
<dbReference type="KEGG" id="psn:Pedsa_1752"/>
<dbReference type="EMBL" id="CP002545">
    <property type="protein sequence ID" value="ADY52309.1"/>
    <property type="molecule type" value="Genomic_DNA"/>
</dbReference>
<keyword evidence="3" id="KW-1185">Reference proteome</keyword>
<accession>F0S847</accession>
<proteinExistence type="predicted"/>
<evidence type="ECO:0000256" key="1">
    <source>
        <dbReference type="SAM" id="SignalP"/>
    </source>
</evidence>
<evidence type="ECO:0000313" key="2">
    <source>
        <dbReference type="EMBL" id="ADY52309.1"/>
    </source>
</evidence>
<organism evidence="2 3">
    <name type="scientific">Pseudopedobacter saltans (strain ATCC 51119 / DSM 12145 / JCM 21818 / CCUG 39354 / LMG 10337 / NBRC 100064 / NCIMB 13643)</name>
    <name type="common">Pedobacter saltans</name>
    <dbReference type="NCBI Taxonomy" id="762903"/>
    <lineage>
        <taxon>Bacteria</taxon>
        <taxon>Pseudomonadati</taxon>
        <taxon>Bacteroidota</taxon>
        <taxon>Sphingobacteriia</taxon>
        <taxon>Sphingobacteriales</taxon>
        <taxon>Sphingobacteriaceae</taxon>
        <taxon>Pseudopedobacter</taxon>
    </lineage>
</organism>
<feature type="signal peptide" evidence="1">
    <location>
        <begin position="1"/>
        <end position="19"/>
    </location>
</feature>
<dbReference type="OrthoDB" id="752592at2"/>
<name>F0S847_PSESL</name>
<feature type="chain" id="PRO_5003258235" description="Outer membrane protein beta-barrel domain-containing protein" evidence="1">
    <location>
        <begin position="20"/>
        <end position="224"/>
    </location>
</feature>
<dbReference type="Proteomes" id="UP000000310">
    <property type="component" value="Chromosome"/>
</dbReference>
<evidence type="ECO:0000313" key="3">
    <source>
        <dbReference type="Proteomes" id="UP000000310"/>
    </source>
</evidence>
<gene>
    <name evidence="2" type="ordered locus">Pedsa_1752</name>
</gene>
<keyword evidence="1" id="KW-0732">Signal</keyword>
<dbReference type="RefSeq" id="WP_013632800.1">
    <property type="nucleotide sequence ID" value="NC_015177.1"/>
</dbReference>
<sequence length="224" mass="25603">MKKTHLILLALFTPFISFSQNQNGISVGVKTLEYSDFSKLMNESRGNKYTPQLMYMNGLFIKFNDNEFNYKIQVSRLQKSNYSFFNYCQTCETVNGEYKGYEVTIGFEKNIGAGNLQPFLGTDIGFRDVSFQGLAHSVNKNAYLYNVDVDQNGGLITQSFGIKGNFFNSRITMSAQASIEIIFNYEKETKVNQQNEVISQDKYNRTRFNSRPLGGLSIMYNINP</sequence>
<reference evidence="2 3" key="1">
    <citation type="journal article" date="2011" name="Stand. Genomic Sci.">
        <title>Complete genome sequence of the gliding, heparinolytic Pedobacter saltans type strain (113).</title>
        <authorList>
            <person name="Liolios K."/>
            <person name="Sikorski J."/>
            <person name="Lu M."/>
            <person name="Nolan M."/>
            <person name="Lapidus A."/>
            <person name="Lucas S."/>
            <person name="Hammon N."/>
            <person name="Deshpande S."/>
            <person name="Cheng J.F."/>
            <person name="Tapia R."/>
            <person name="Han C."/>
            <person name="Goodwin L."/>
            <person name="Pitluck S."/>
            <person name="Huntemann M."/>
            <person name="Ivanova N."/>
            <person name="Pagani I."/>
            <person name="Mavromatis K."/>
            <person name="Ovchinikova G."/>
            <person name="Pati A."/>
            <person name="Chen A."/>
            <person name="Palaniappan K."/>
            <person name="Land M."/>
            <person name="Hauser L."/>
            <person name="Brambilla E.M."/>
            <person name="Kotsyurbenko O."/>
            <person name="Rohde M."/>
            <person name="Tindall B.J."/>
            <person name="Abt B."/>
            <person name="Goker M."/>
            <person name="Detter J.C."/>
            <person name="Woyke T."/>
            <person name="Bristow J."/>
            <person name="Eisen J.A."/>
            <person name="Markowitz V."/>
            <person name="Hugenholtz P."/>
            <person name="Klenk H.P."/>
            <person name="Kyrpides N.C."/>
        </authorList>
    </citation>
    <scope>NUCLEOTIDE SEQUENCE [LARGE SCALE GENOMIC DNA]</scope>
    <source>
        <strain evidence="3">ATCC 51119 / DSM 12145 / JCM 21818 / LMG 10337 / NBRC 100064 / NCIMB 13643</strain>
    </source>
</reference>
<reference evidence="3" key="2">
    <citation type="submission" date="2011-02" db="EMBL/GenBank/DDBJ databases">
        <title>The complete genome of Pedobacter saltans DSM 12145.</title>
        <authorList>
            <consortium name="US DOE Joint Genome Institute (JGI-PGF)"/>
            <person name="Lucas S."/>
            <person name="Copeland A."/>
            <person name="Lapidus A."/>
            <person name="Bruce D."/>
            <person name="Goodwin L."/>
            <person name="Pitluck S."/>
            <person name="Kyrpides N."/>
            <person name="Mavromatis K."/>
            <person name="Pagani I."/>
            <person name="Ivanova N."/>
            <person name="Ovchinnikova G."/>
            <person name="Lu M."/>
            <person name="Detter J.C."/>
            <person name="Han C."/>
            <person name="Land M."/>
            <person name="Hauser L."/>
            <person name="Markowitz V."/>
            <person name="Cheng J.-F."/>
            <person name="Hugenholtz P."/>
            <person name="Woyke T."/>
            <person name="Wu D."/>
            <person name="Tindall B."/>
            <person name="Pomrenke H.G."/>
            <person name="Brambilla E."/>
            <person name="Klenk H.-P."/>
            <person name="Eisen J.A."/>
        </authorList>
    </citation>
    <scope>NUCLEOTIDE SEQUENCE [LARGE SCALE GENOMIC DNA]</scope>
    <source>
        <strain evidence="3">ATCC 51119 / DSM 12145 / JCM 21818 / LMG 10337 / NBRC 100064 / NCIMB 13643</strain>
    </source>
</reference>
<dbReference type="AlphaFoldDB" id="F0S847"/>
<protein>
    <recommendedName>
        <fullName evidence="4">Outer membrane protein beta-barrel domain-containing protein</fullName>
    </recommendedName>
</protein>